<evidence type="ECO:0000313" key="5">
    <source>
        <dbReference type="Proteomes" id="UP001431926"/>
    </source>
</evidence>
<keyword evidence="2" id="KW-0732">Signal</keyword>
<feature type="compositionally biased region" description="Basic and acidic residues" evidence="1">
    <location>
        <begin position="131"/>
        <end position="144"/>
    </location>
</feature>
<sequence length="237" mass="25591">MKRNVTIAAITAAVLIGGTTAATVAFADDGDRRGGTSTQQPAGTDRDDRDDDRSYADAEAPRTDGGAKSTRITLDQAVAAALKSVPGTVTEAELDDDDDDNDRAVWELDVRGSDKKWHDVTVDAGNGKVLKTRDDDNDDRDRHAPRSSAVTLNQAADAALRTAPGSITSIDLDDDDDDDRRGDVLRWDIDITGKDGKQHELRVDAKTGKVTVDHDDDGDDDRDDRGDDRDDRDGDDD</sequence>
<dbReference type="Pfam" id="PF03413">
    <property type="entry name" value="PepSY"/>
    <property type="match status" value="2"/>
</dbReference>
<keyword evidence="5" id="KW-1185">Reference proteome</keyword>
<dbReference type="Gene3D" id="3.10.450.40">
    <property type="match status" value="2"/>
</dbReference>
<feature type="domain" description="PepSY" evidence="3">
    <location>
        <begin position="71"/>
        <end position="132"/>
    </location>
</feature>
<evidence type="ECO:0000259" key="3">
    <source>
        <dbReference type="Pfam" id="PF03413"/>
    </source>
</evidence>
<feature type="compositionally biased region" description="Basic and acidic residues" evidence="1">
    <location>
        <begin position="44"/>
        <end position="62"/>
    </location>
</feature>
<dbReference type="EMBL" id="CP109491">
    <property type="protein sequence ID" value="WUX36851.1"/>
    <property type="molecule type" value="Genomic_DNA"/>
</dbReference>
<feature type="compositionally biased region" description="Basic and acidic residues" evidence="1">
    <location>
        <begin position="196"/>
        <end position="213"/>
    </location>
</feature>
<feature type="region of interest" description="Disordered" evidence="1">
    <location>
        <begin position="124"/>
        <end position="182"/>
    </location>
</feature>
<evidence type="ECO:0000256" key="1">
    <source>
        <dbReference type="SAM" id="MobiDB-lite"/>
    </source>
</evidence>
<dbReference type="RefSeq" id="WP_329355745.1">
    <property type="nucleotide sequence ID" value="NZ_CP109490.1"/>
</dbReference>
<reference evidence="4" key="1">
    <citation type="submission" date="2022-10" db="EMBL/GenBank/DDBJ databases">
        <title>The complete genomes of actinobacterial strains from the NBC collection.</title>
        <authorList>
            <person name="Joergensen T.S."/>
            <person name="Alvarez Arevalo M."/>
            <person name="Sterndorff E.B."/>
            <person name="Faurdal D."/>
            <person name="Vuksanovic O."/>
            <person name="Mourched A.-S."/>
            <person name="Charusanti P."/>
            <person name="Shaw S."/>
            <person name="Blin K."/>
            <person name="Weber T."/>
        </authorList>
    </citation>
    <scope>NUCLEOTIDE SEQUENCE</scope>
    <source>
        <strain evidence="4">NBC_01436</strain>
    </source>
</reference>
<dbReference type="Proteomes" id="UP001431926">
    <property type="component" value="Chromosome"/>
</dbReference>
<evidence type="ECO:0000313" key="4">
    <source>
        <dbReference type="EMBL" id="WUX36851.1"/>
    </source>
</evidence>
<accession>A0ABZ1ZDK5</accession>
<feature type="signal peptide" evidence="2">
    <location>
        <begin position="1"/>
        <end position="27"/>
    </location>
</feature>
<feature type="region of interest" description="Disordered" evidence="1">
    <location>
        <begin position="26"/>
        <end position="71"/>
    </location>
</feature>
<feature type="domain" description="PepSY" evidence="3">
    <location>
        <begin position="150"/>
        <end position="210"/>
    </location>
</feature>
<protein>
    <submittedName>
        <fullName evidence="4">PepSY domain-containing protein</fullName>
    </submittedName>
</protein>
<name>A0ABZ1ZDK5_STRAQ</name>
<feature type="compositionally biased region" description="Basic and acidic residues" evidence="1">
    <location>
        <begin position="223"/>
        <end position="237"/>
    </location>
</feature>
<feature type="chain" id="PRO_5046409819" evidence="2">
    <location>
        <begin position="28"/>
        <end position="237"/>
    </location>
</feature>
<proteinExistence type="predicted"/>
<dbReference type="InterPro" id="IPR025711">
    <property type="entry name" value="PepSY"/>
</dbReference>
<gene>
    <name evidence="4" type="ORF">OG367_11680</name>
</gene>
<organism evidence="4 5">
    <name type="scientific">Streptomyces anulatus</name>
    <name type="common">Streptomyces chrysomallus</name>
    <dbReference type="NCBI Taxonomy" id="1892"/>
    <lineage>
        <taxon>Bacteria</taxon>
        <taxon>Bacillati</taxon>
        <taxon>Actinomycetota</taxon>
        <taxon>Actinomycetes</taxon>
        <taxon>Kitasatosporales</taxon>
        <taxon>Streptomycetaceae</taxon>
        <taxon>Streptomyces</taxon>
    </lineage>
</organism>
<evidence type="ECO:0000256" key="2">
    <source>
        <dbReference type="SAM" id="SignalP"/>
    </source>
</evidence>
<feature type="region of interest" description="Disordered" evidence="1">
    <location>
        <begin position="196"/>
        <end position="237"/>
    </location>
</feature>